<dbReference type="EMBL" id="JBAGLP010000120">
    <property type="protein sequence ID" value="MEG3616694.1"/>
    <property type="molecule type" value="Genomic_DNA"/>
</dbReference>
<accession>A0ABU7ZB76</accession>
<dbReference type="RefSeq" id="WP_332903150.1">
    <property type="nucleotide sequence ID" value="NZ_JBAGLP010000120.1"/>
</dbReference>
<evidence type="ECO:0000313" key="1">
    <source>
        <dbReference type="EMBL" id="MEG3616694.1"/>
    </source>
</evidence>
<comment type="caution">
    <text evidence="1">The sequence shown here is derived from an EMBL/GenBank/DDBJ whole genome shotgun (WGS) entry which is preliminary data.</text>
</comment>
<name>A0ABU7ZB76_9MICO</name>
<reference evidence="1" key="2">
    <citation type="submission" date="2024-02" db="EMBL/GenBank/DDBJ databases">
        <authorList>
            <person name="Prathaban M."/>
            <person name="Mythili R."/>
            <person name="Sharmila Devi N."/>
            <person name="Sobanaa M."/>
            <person name="Prathiviraj R."/>
            <person name="Selvin J."/>
        </authorList>
    </citation>
    <scope>NUCLEOTIDE SEQUENCE</scope>
    <source>
        <strain evidence="1">MP1014</strain>
    </source>
</reference>
<protein>
    <recommendedName>
        <fullName evidence="3">YdhG-like domain-containing protein</fullName>
    </recommendedName>
</protein>
<reference evidence="1" key="1">
    <citation type="journal article" date="2024" name="Antonie Van Leeuwenhoek">
        <title>Isoptericola haloaureus sp. nov., a dimorphic actinobacterium isolated from mangrove sediments of southeast India, implicating biosaline agricultural significance through nitrogen fixation and salt tolerance genes.</title>
        <authorList>
            <person name="Prathaban M."/>
            <person name="Prathiviraj R."/>
            <person name="Ravichandran M."/>
            <person name="Natarajan S.D."/>
            <person name="Sobanaa M."/>
            <person name="Hari Krishna Kumar S."/>
            <person name="Chandrasekar V."/>
            <person name="Selvin J."/>
        </authorList>
    </citation>
    <scope>NUCLEOTIDE SEQUENCE</scope>
    <source>
        <strain evidence="1">MP1014</strain>
    </source>
</reference>
<proteinExistence type="predicted"/>
<gene>
    <name evidence="1" type="ORF">V5O49_16325</name>
</gene>
<sequence>MERTTQDVDAYLAGDGVDPDVVRTDAVVREVLPRISRALWRGVFWGGTEQTIIGYGDVVQPRPRGPGVEWFLIGLARQKRHLSLYVNAVDDGDYLTRAYADRLGRATTGAASIAFARLDDLDPVVLRELLAHAGRTLDAD</sequence>
<evidence type="ECO:0008006" key="3">
    <source>
        <dbReference type="Google" id="ProtNLM"/>
    </source>
</evidence>
<organism evidence="1 2">
    <name type="scientific">Isoptericola haloaureus</name>
    <dbReference type="NCBI Taxonomy" id="1542902"/>
    <lineage>
        <taxon>Bacteria</taxon>
        <taxon>Bacillati</taxon>
        <taxon>Actinomycetota</taxon>
        <taxon>Actinomycetes</taxon>
        <taxon>Micrococcales</taxon>
        <taxon>Promicromonosporaceae</taxon>
        <taxon>Isoptericola</taxon>
    </lineage>
</organism>
<dbReference type="Proteomes" id="UP001310387">
    <property type="component" value="Unassembled WGS sequence"/>
</dbReference>
<keyword evidence="2" id="KW-1185">Reference proteome</keyword>
<evidence type="ECO:0000313" key="2">
    <source>
        <dbReference type="Proteomes" id="UP001310387"/>
    </source>
</evidence>